<dbReference type="EMBL" id="JASVDY010000003">
    <property type="protein sequence ID" value="MDV2469326.1"/>
    <property type="molecule type" value="Genomic_DNA"/>
</dbReference>
<dbReference type="RefSeq" id="WP_317083976.1">
    <property type="nucleotide sequence ID" value="NZ_JASVDY010000003.1"/>
</dbReference>
<keyword evidence="3 5" id="KW-1133">Transmembrane helix</keyword>
<gene>
    <name evidence="7" type="ORF">QR674_10045</name>
</gene>
<feature type="domain" description="GtrA/DPMS transmembrane" evidence="6">
    <location>
        <begin position="12"/>
        <end position="133"/>
    </location>
</feature>
<evidence type="ECO:0000313" key="7">
    <source>
        <dbReference type="EMBL" id="MDV2469326.1"/>
    </source>
</evidence>
<name>A0ABU3WFZ0_9GAMM</name>
<reference evidence="7 8" key="1">
    <citation type="submission" date="2023-06" db="EMBL/GenBank/DDBJ databases">
        <title>Genomic Analysis of Acinetobacter Strains Recovered from South Australian Aquatic Samples provides Insights into the Circulation of Antibiotic Resistance determinants in the Environment.</title>
        <authorList>
            <person name="Tobin L."/>
            <person name="Jarocki V.M."/>
            <person name="Kenyon J."/>
            <person name="Drigo B."/>
            <person name="Donner E."/>
            <person name="Djordjevic S.P."/>
            <person name="Hamidian M."/>
        </authorList>
    </citation>
    <scope>NUCLEOTIDE SEQUENCE [LARGE SCALE GENOMIC DNA]</scope>
    <source>
        <strain evidence="7 8">SAAc652</strain>
    </source>
</reference>
<feature type="transmembrane region" description="Helical" evidence="5">
    <location>
        <begin position="108"/>
        <end position="127"/>
    </location>
</feature>
<evidence type="ECO:0000313" key="8">
    <source>
        <dbReference type="Proteomes" id="UP001278188"/>
    </source>
</evidence>
<sequence length="136" mass="16066">MNISSLKLAMLYAGFAILATICNILAQDICSYLYDGRFYIIISMFFGTGIGLVVKYLLDKKYIFKYKTHSLKHDSQVFTLYLMMGIFTTLIFWSFEFGFHYVFETRKMRYLGGILGLMIGYICKYYLDKRYVFRKV</sequence>
<evidence type="ECO:0000256" key="5">
    <source>
        <dbReference type="SAM" id="Phobius"/>
    </source>
</evidence>
<protein>
    <submittedName>
        <fullName evidence="7">GtrA family protein</fullName>
    </submittedName>
</protein>
<dbReference type="NCBIfam" id="NF037976">
    <property type="entry name" value="gtrA_1"/>
    <property type="match status" value="1"/>
</dbReference>
<accession>A0ABU3WFZ0</accession>
<dbReference type="Proteomes" id="UP001278188">
    <property type="component" value="Unassembled WGS sequence"/>
</dbReference>
<comment type="caution">
    <text evidence="7">The sequence shown here is derived from an EMBL/GenBank/DDBJ whole genome shotgun (WGS) entry which is preliminary data.</text>
</comment>
<dbReference type="InterPro" id="IPR007267">
    <property type="entry name" value="GtrA_DPMS_TM"/>
</dbReference>
<evidence type="ECO:0000256" key="4">
    <source>
        <dbReference type="ARBA" id="ARBA00023136"/>
    </source>
</evidence>
<keyword evidence="4 5" id="KW-0472">Membrane</keyword>
<dbReference type="Pfam" id="PF04138">
    <property type="entry name" value="GtrA_DPMS_TM"/>
    <property type="match status" value="1"/>
</dbReference>
<evidence type="ECO:0000256" key="2">
    <source>
        <dbReference type="ARBA" id="ARBA00022692"/>
    </source>
</evidence>
<proteinExistence type="predicted"/>
<keyword evidence="8" id="KW-1185">Reference proteome</keyword>
<organism evidence="7 8">
    <name type="scientific">Acinetobacter chinensis</name>
    <dbReference type="NCBI Taxonomy" id="2004650"/>
    <lineage>
        <taxon>Bacteria</taxon>
        <taxon>Pseudomonadati</taxon>
        <taxon>Pseudomonadota</taxon>
        <taxon>Gammaproteobacteria</taxon>
        <taxon>Moraxellales</taxon>
        <taxon>Moraxellaceae</taxon>
        <taxon>Acinetobacter</taxon>
    </lineage>
</organism>
<feature type="transmembrane region" description="Helical" evidence="5">
    <location>
        <begin position="78"/>
        <end position="102"/>
    </location>
</feature>
<evidence type="ECO:0000256" key="1">
    <source>
        <dbReference type="ARBA" id="ARBA00004141"/>
    </source>
</evidence>
<comment type="subcellular location">
    <subcellularLocation>
        <location evidence="1">Membrane</location>
        <topology evidence="1">Multi-pass membrane protein</topology>
    </subcellularLocation>
</comment>
<feature type="transmembrane region" description="Helical" evidence="5">
    <location>
        <begin position="36"/>
        <end position="58"/>
    </location>
</feature>
<evidence type="ECO:0000259" key="6">
    <source>
        <dbReference type="Pfam" id="PF04138"/>
    </source>
</evidence>
<evidence type="ECO:0000256" key="3">
    <source>
        <dbReference type="ARBA" id="ARBA00022989"/>
    </source>
</evidence>
<keyword evidence="2 5" id="KW-0812">Transmembrane</keyword>